<evidence type="ECO:0000256" key="1">
    <source>
        <dbReference type="PROSITE-ProRule" id="PRU00042"/>
    </source>
</evidence>
<feature type="region of interest" description="Disordered" evidence="2">
    <location>
        <begin position="425"/>
        <end position="457"/>
    </location>
</feature>
<dbReference type="EMBL" id="CAXKWB010144452">
    <property type="protein sequence ID" value="CAL4246554.1"/>
    <property type="molecule type" value="Genomic_DNA"/>
</dbReference>
<evidence type="ECO:0000313" key="5">
    <source>
        <dbReference type="Proteomes" id="UP001497623"/>
    </source>
</evidence>
<dbReference type="GO" id="GO:0008270">
    <property type="term" value="F:zinc ion binding"/>
    <property type="evidence" value="ECO:0007669"/>
    <property type="project" value="UniProtKB-KW"/>
</dbReference>
<dbReference type="Gene3D" id="3.30.160.60">
    <property type="entry name" value="Classic Zinc Finger"/>
    <property type="match status" value="1"/>
</dbReference>
<keyword evidence="5" id="KW-1185">Reference proteome</keyword>
<feature type="region of interest" description="Disordered" evidence="2">
    <location>
        <begin position="927"/>
        <end position="1001"/>
    </location>
</feature>
<gene>
    <name evidence="4" type="ORF">MNOR_LOCUS41219</name>
</gene>
<keyword evidence="1" id="KW-0479">Metal-binding</keyword>
<dbReference type="AlphaFoldDB" id="A0AAV2SWD7"/>
<feature type="region of interest" description="Disordered" evidence="2">
    <location>
        <begin position="810"/>
        <end position="834"/>
    </location>
</feature>
<reference evidence="4 5" key="1">
    <citation type="submission" date="2024-05" db="EMBL/GenBank/DDBJ databases">
        <authorList>
            <person name="Wallberg A."/>
        </authorList>
    </citation>
    <scope>NUCLEOTIDE SEQUENCE [LARGE SCALE GENOMIC DNA]</scope>
</reference>
<dbReference type="GO" id="GO:0005634">
    <property type="term" value="C:nucleus"/>
    <property type="evidence" value="ECO:0007669"/>
    <property type="project" value="TreeGrafter"/>
</dbReference>
<organism evidence="4 5">
    <name type="scientific">Meganyctiphanes norvegica</name>
    <name type="common">Northern krill</name>
    <name type="synonym">Thysanopoda norvegica</name>
    <dbReference type="NCBI Taxonomy" id="48144"/>
    <lineage>
        <taxon>Eukaryota</taxon>
        <taxon>Metazoa</taxon>
        <taxon>Ecdysozoa</taxon>
        <taxon>Arthropoda</taxon>
        <taxon>Crustacea</taxon>
        <taxon>Multicrustacea</taxon>
        <taxon>Malacostraca</taxon>
        <taxon>Eumalacostraca</taxon>
        <taxon>Eucarida</taxon>
        <taxon>Euphausiacea</taxon>
        <taxon>Euphausiidae</taxon>
        <taxon>Meganyctiphanes</taxon>
    </lineage>
</organism>
<keyword evidence="1" id="KW-0863">Zinc-finger</keyword>
<dbReference type="SMART" id="SM00355">
    <property type="entry name" value="ZnF_C2H2"/>
    <property type="match status" value="3"/>
</dbReference>
<dbReference type="GO" id="GO:0006355">
    <property type="term" value="P:regulation of DNA-templated transcription"/>
    <property type="evidence" value="ECO:0007669"/>
    <property type="project" value="TreeGrafter"/>
</dbReference>
<feature type="compositionally biased region" description="Low complexity" evidence="2">
    <location>
        <begin position="755"/>
        <end position="773"/>
    </location>
</feature>
<dbReference type="InterPro" id="IPR040436">
    <property type="entry name" value="Disconnected-like"/>
</dbReference>
<feature type="compositionally biased region" description="Basic and acidic residues" evidence="2">
    <location>
        <begin position="712"/>
        <end position="724"/>
    </location>
</feature>
<name>A0AAV2SWD7_MEGNR</name>
<feature type="compositionally biased region" description="Low complexity" evidence="2">
    <location>
        <begin position="429"/>
        <end position="444"/>
    </location>
</feature>
<feature type="domain" description="C2H2-type" evidence="3">
    <location>
        <begin position="483"/>
        <end position="511"/>
    </location>
</feature>
<keyword evidence="1" id="KW-0862">Zinc</keyword>
<feature type="compositionally biased region" description="Acidic residues" evidence="2">
    <location>
        <begin position="701"/>
        <end position="711"/>
    </location>
</feature>
<feature type="region of interest" description="Disordered" evidence="2">
    <location>
        <begin position="751"/>
        <end position="774"/>
    </location>
</feature>
<protein>
    <recommendedName>
        <fullName evidence="3">C2H2-type domain-containing protein</fullName>
    </recommendedName>
</protein>
<comment type="caution">
    <text evidence="4">The sequence shown here is derived from an EMBL/GenBank/DDBJ whole genome shotgun (WGS) entry which is preliminary data.</text>
</comment>
<evidence type="ECO:0000259" key="3">
    <source>
        <dbReference type="PROSITE" id="PS50157"/>
    </source>
</evidence>
<proteinExistence type="predicted"/>
<dbReference type="PANTHER" id="PTHR15021:SF0">
    <property type="entry name" value="DISCO-RELATED, ISOFORM A-RELATED"/>
    <property type="match status" value="1"/>
</dbReference>
<feature type="compositionally biased region" description="Basic and acidic residues" evidence="2">
    <location>
        <begin position="656"/>
        <end position="666"/>
    </location>
</feature>
<evidence type="ECO:0000256" key="2">
    <source>
        <dbReference type="SAM" id="MobiDB-lite"/>
    </source>
</evidence>
<dbReference type="PROSITE" id="PS00028">
    <property type="entry name" value="ZINC_FINGER_C2H2_1"/>
    <property type="match status" value="1"/>
</dbReference>
<accession>A0AAV2SWD7</accession>
<evidence type="ECO:0000313" key="4">
    <source>
        <dbReference type="EMBL" id="CAL4246554.1"/>
    </source>
</evidence>
<dbReference type="PROSITE" id="PS50157">
    <property type="entry name" value="ZINC_FINGER_C2H2_2"/>
    <property type="match status" value="1"/>
</dbReference>
<feature type="compositionally biased region" description="Polar residues" evidence="2">
    <location>
        <begin position="932"/>
        <end position="971"/>
    </location>
</feature>
<dbReference type="Proteomes" id="UP001497623">
    <property type="component" value="Unassembled WGS sequence"/>
</dbReference>
<dbReference type="InterPro" id="IPR013087">
    <property type="entry name" value="Znf_C2H2_type"/>
</dbReference>
<feature type="region of interest" description="Disordered" evidence="2">
    <location>
        <begin position="639"/>
        <end position="683"/>
    </location>
</feature>
<feature type="region of interest" description="Disordered" evidence="2">
    <location>
        <begin position="699"/>
        <end position="735"/>
    </location>
</feature>
<dbReference type="PANTHER" id="PTHR15021">
    <property type="entry name" value="DISCONNECTED-RELATED"/>
    <property type="match status" value="1"/>
</dbReference>
<feature type="region of interest" description="Disordered" evidence="2">
    <location>
        <begin position="19"/>
        <end position="44"/>
    </location>
</feature>
<sequence length="1001" mass="111407">MGGFGGCLDNRLGDTMPGGRLLGDTMGHSMSGGRGSTSDPERDELVARDSDIKLKETGSEPSKPALVVQMASIILYGCQALPVRLKILLDRLLSVLTREEVMQLLIGFGWTYEDYYKRGYKLQDRSGQILHKWHLMTDEEESLILRQFLHFSETKTIAKQLLNDDATQENKFNENIRESRETYQKSTYNRNPKVETVTVEPSESLENIKYEMKEKGKYERTDNFTRNEGAHPNNHDSMDYKEHKQSFSKMTPLNYNLLEHNNNLNAQVKNLFERSNTFLKPLPQSTPSNIFQSLPASGHTRFPGVSPSLAGMSGRGNILRGSSFNSPMLTKSQLSNLFPHSFPPYPYSQIAPKLPHSLSSSAPLDPSINHLKNMQAFQKRYNAFNPDNISKPFTMNSVKSPEIAKPIVSNNINLYANNTLEKSMGADQSKSSSALDLSSSDNMSVTNKDSHDNILSGSPVKRSWNSIDNPASFINPLTGKKRVQCSVCLKTFCDKGALKIHFSAVHLREMHKCFVEGCTMMFSSKRSRNRHSANPSPKLHTPHIRRKISPHDGRIAHHALLTPGHPPSSYQALPGYPLGAFTNPFGPHSSLPFTPHGLLGSQSLQQQAMNIQHHRMNESTDRNYRVSDWHSPMYTEDISTTSYTHDSGLSVEETEDSRSCDRDSFKETNSPSDESENKRKRKSLKPTKLAFRIEDDNLILTDDDEDDDGDDTDTKDSTEDKELDAMSDCDEVPSVDVNQIDGIEIEKSVCENKNDTSQSKVSSSSYDDSQCSQNPLQQLEDLSKGNLGHITNQGIPDDIQCTSSQVSATVNKVTSSSPSHSEYSYDRKNNGETNEGEDNYLHTCTVNGCNAAFPSKRSCDRHVSNINLHRKLLSTIPDFPSSVGVGPYGSPYNPLLNPELISHLYSNPLNPLLPNLLSHFAAMKHVSKTDDPNSSGNISPHSTTPNTLGTINSDIPKNSSSPTVQRKNSSPLPEEANEDKPSHTNESNTTEEETVVTAMET</sequence>